<keyword evidence="2 5" id="KW-0645">Protease</keyword>
<dbReference type="GO" id="GO:0006508">
    <property type="term" value="P:proteolysis"/>
    <property type="evidence" value="ECO:0007669"/>
    <property type="project" value="UniProtKB-KW"/>
</dbReference>
<dbReference type="Pfam" id="PF01750">
    <property type="entry name" value="HycI"/>
    <property type="match status" value="1"/>
</dbReference>
<dbReference type="RefSeq" id="WP_339891093.1">
    <property type="nucleotide sequence ID" value="NZ_CAXBCE010000015.1"/>
</dbReference>
<dbReference type="PANTHER" id="PTHR30302:SF1">
    <property type="entry name" value="HYDROGENASE 2 MATURATION PROTEASE"/>
    <property type="match status" value="1"/>
</dbReference>
<evidence type="ECO:0000256" key="2">
    <source>
        <dbReference type="ARBA" id="ARBA00022670"/>
    </source>
</evidence>
<comment type="similarity">
    <text evidence="1">Belongs to the peptidase A31 family.</text>
</comment>
<accession>A0ABU9TPK9</accession>
<keyword evidence="6" id="KW-1185">Reference proteome</keyword>
<dbReference type="NCBIfam" id="TIGR00072">
    <property type="entry name" value="hydrog_prot"/>
    <property type="match status" value="1"/>
</dbReference>
<keyword evidence="3" id="KW-0064">Aspartyl protease</keyword>
<dbReference type="Gene3D" id="3.40.50.1450">
    <property type="entry name" value="HybD-like"/>
    <property type="match status" value="1"/>
</dbReference>
<comment type="caution">
    <text evidence="5">The sequence shown here is derived from an EMBL/GenBank/DDBJ whole genome shotgun (WGS) entry which is preliminary data.</text>
</comment>
<reference evidence="5 6" key="1">
    <citation type="submission" date="2024-03" db="EMBL/GenBank/DDBJ databases">
        <title>Community enrichment and isolation of bacterial strains for fucoidan degradation.</title>
        <authorList>
            <person name="Sichert A."/>
        </authorList>
    </citation>
    <scope>NUCLEOTIDE SEQUENCE [LARGE SCALE GENOMIC DNA]</scope>
    <source>
        <strain evidence="5 6">AS76</strain>
    </source>
</reference>
<dbReference type="GO" id="GO:0008233">
    <property type="term" value="F:peptidase activity"/>
    <property type="evidence" value="ECO:0007669"/>
    <property type="project" value="UniProtKB-KW"/>
</dbReference>
<dbReference type="SUPFAM" id="SSF53163">
    <property type="entry name" value="HybD-like"/>
    <property type="match status" value="1"/>
</dbReference>
<evidence type="ECO:0000256" key="4">
    <source>
        <dbReference type="ARBA" id="ARBA00022801"/>
    </source>
</evidence>
<organism evidence="5 6">
    <name type="scientific">Neptuniibacter pectenicola</name>
    <dbReference type="NCBI Taxonomy" id="1806669"/>
    <lineage>
        <taxon>Bacteria</taxon>
        <taxon>Pseudomonadati</taxon>
        <taxon>Pseudomonadota</taxon>
        <taxon>Gammaproteobacteria</taxon>
        <taxon>Oceanospirillales</taxon>
        <taxon>Oceanospirillaceae</taxon>
        <taxon>Neptuniibacter</taxon>
    </lineage>
</organism>
<sequence>MTIGVIGVGSAHGDDQIAWYLIDQLAARGVADNIHLEKVLAPAVSLIHSLQCYERVILIDAADMGLGAGECTVICDGAKVLSSQLQGAECHFSSHHMGVAEMWQLAQQLELSMPQINLFAVQIEHTETLSPISHTLRDRLPQLGVELDALLGSLQAGLAHQR</sequence>
<proteinExistence type="inferred from homology"/>
<dbReference type="InterPro" id="IPR000671">
    <property type="entry name" value="Peptidase_A31"/>
</dbReference>
<evidence type="ECO:0000256" key="1">
    <source>
        <dbReference type="ARBA" id="ARBA00006814"/>
    </source>
</evidence>
<keyword evidence="4" id="KW-0378">Hydrolase</keyword>
<dbReference type="PANTHER" id="PTHR30302">
    <property type="entry name" value="HYDROGENASE 1 MATURATION PROTEASE"/>
    <property type="match status" value="1"/>
</dbReference>
<evidence type="ECO:0000313" key="6">
    <source>
        <dbReference type="Proteomes" id="UP001449225"/>
    </source>
</evidence>
<evidence type="ECO:0000256" key="3">
    <source>
        <dbReference type="ARBA" id="ARBA00022750"/>
    </source>
</evidence>
<dbReference type="Proteomes" id="UP001449225">
    <property type="component" value="Unassembled WGS sequence"/>
</dbReference>
<gene>
    <name evidence="5" type="ORF">WNY58_04545</name>
</gene>
<protein>
    <submittedName>
        <fullName evidence="5">Hydrogenase maturation protease</fullName>
    </submittedName>
</protein>
<dbReference type="InterPro" id="IPR023430">
    <property type="entry name" value="Pept_HybD-like_dom_sf"/>
</dbReference>
<name>A0ABU9TPK9_9GAMM</name>
<evidence type="ECO:0000313" key="5">
    <source>
        <dbReference type="EMBL" id="MEM5535656.1"/>
    </source>
</evidence>
<dbReference type="EMBL" id="JBBMRA010000003">
    <property type="protein sequence ID" value="MEM5535656.1"/>
    <property type="molecule type" value="Genomic_DNA"/>
</dbReference>